<reference evidence="1 2" key="1">
    <citation type="journal article" date="2016" name="BMC Genomics">
        <title>Genome sequencing and secondary metabolism of the postharvest pathogen Penicillium griseofulvum.</title>
        <authorList>
            <person name="Banani H."/>
            <person name="Marcet-Houben M."/>
            <person name="Ballester A.R."/>
            <person name="Abbruscato P."/>
            <person name="Gonzalez-Candelas L."/>
            <person name="Gabaldon T."/>
            <person name="Spadaro D."/>
        </authorList>
    </citation>
    <scope>NUCLEOTIDE SEQUENCE [LARGE SCALE GENOMIC DNA]</scope>
    <source>
        <strain evidence="1 2">PG3</strain>
    </source>
</reference>
<evidence type="ECO:0000313" key="1">
    <source>
        <dbReference type="EMBL" id="KXG51703.1"/>
    </source>
</evidence>
<organism evidence="1 2">
    <name type="scientific">Penicillium patulum</name>
    <name type="common">Penicillium griseofulvum</name>
    <dbReference type="NCBI Taxonomy" id="5078"/>
    <lineage>
        <taxon>Eukaryota</taxon>
        <taxon>Fungi</taxon>
        <taxon>Dikarya</taxon>
        <taxon>Ascomycota</taxon>
        <taxon>Pezizomycotina</taxon>
        <taxon>Eurotiomycetes</taxon>
        <taxon>Eurotiomycetidae</taxon>
        <taxon>Eurotiales</taxon>
        <taxon>Aspergillaceae</taxon>
        <taxon>Penicillium</taxon>
    </lineage>
</organism>
<comment type="caution">
    <text evidence="1">The sequence shown here is derived from an EMBL/GenBank/DDBJ whole genome shotgun (WGS) entry which is preliminary data.</text>
</comment>
<protein>
    <submittedName>
        <fullName evidence="1">Uncharacterized protein</fullName>
    </submittedName>
</protein>
<dbReference type="STRING" id="5078.A0A135LRX2"/>
<dbReference type="AlphaFoldDB" id="A0A135LRX2"/>
<name>A0A135LRX2_PENPA</name>
<dbReference type="OrthoDB" id="76567at2759"/>
<sequence length="244" mass="28355">MELNRQGEEEEVEVSEWVLFTEVNKQAFSRDFLHADDNILRRYWNSYDSSQHLLLVRMTISRAYEIATRVFERLFFDCITPMGLDDCLQTFGSATCEAEDGSAKQPDCQFLPIRLPRGRTKKWPSLVVEADLSESPSKLASDARFWLSRSNGDVQMVITIKIGRTSPNIVLESWELVENKVKRQQVITIRKGDNNHIYLWGQPLIISFDKLFLRPPSILKEKDITLDDDILKKIARNIWQEQGF</sequence>
<gene>
    <name evidence="1" type="ORF">PGRI_090960</name>
</gene>
<dbReference type="EMBL" id="LHQR01000029">
    <property type="protein sequence ID" value="KXG51703.1"/>
    <property type="molecule type" value="Genomic_DNA"/>
</dbReference>
<dbReference type="OMA" id="EHKEPDY"/>
<proteinExistence type="predicted"/>
<evidence type="ECO:0000313" key="2">
    <source>
        <dbReference type="Proteomes" id="UP000070168"/>
    </source>
</evidence>
<dbReference type="GeneID" id="63712109"/>
<dbReference type="RefSeq" id="XP_040650239.1">
    <property type="nucleotide sequence ID" value="XM_040796809.1"/>
</dbReference>
<dbReference type="Proteomes" id="UP000070168">
    <property type="component" value="Unassembled WGS sequence"/>
</dbReference>
<keyword evidence="2" id="KW-1185">Reference proteome</keyword>
<accession>A0A135LRX2</accession>